<dbReference type="HOGENOM" id="CLU_2541361_0_0_9"/>
<name>Q67MM9_SYMTH</name>
<evidence type="ECO:0000313" key="2">
    <source>
        <dbReference type="EMBL" id="BAD41064.1"/>
    </source>
</evidence>
<gene>
    <name evidence="2" type="ordered locus">STH2079</name>
</gene>
<organism evidence="2 3">
    <name type="scientific">Symbiobacterium thermophilum (strain DSM 24528 / JCM 14929 / IAM 14863 / T)</name>
    <dbReference type="NCBI Taxonomy" id="292459"/>
    <lineage>
        <taxon>Bacteria</taxon>
        <taxon>Bacillati</taxon>
        <taxon>Bacillota</taxon>
        <taxon>Clostridia</taxon>
        <taxon>Eubacteriales</taxon>
        <taxon>Symbiobacteriaceae</taxon>
        <taxon>Symbiobacterium</taxon>
    </lineage>
</organism>
<feature type="region of interest" description="Disordered" evidence="1">
    <location>
        <begin position="62"/>
        <end position="83"/>
    </location>
</feature>
<reference evidence="2 3" key="1">
    <citation type="journal article" date="2004" name="Nucleic Acids Res.">
        <title>Genome sequence of Symbiobacterium thermophilum, an uncultivable bacterium that depends on microbial commensalism.</title>
        <authorList>
            <person name="Ueda K."/>
            <person name="Yamashita A."/>
            <person name="Ishikawa J."/>
            <person name="Shimada M."/>
            <person name="Watsuji T."/>
            <person name="Morimura K."/>
            <person name="Ikeda H."/>
            <person name="Hattori M."/>
            <person name="Beppu T."/>
        </authorList>
    </citation>
    <scope>NUCLEOTIDE SEQUENCE [LARGE SCALE GENOMIC DNA]</scope>
    <source>
        <strain evidence="3">T / IAM 14863</strain>
    </source>
</reference>
<proteinExistence type="predicted"/>
<dbReference type="KEGG" id="sth:STH2079"/>
<protein>
    <submittedName>
        <fullName evidence="2">Uncharacterized protein</fullName>
    </submittedName>
</protein>
<dbReference type="Proteomes" id="UP000000417">
    <property type="component" value="Chromosome"/>
</dbReference>
<dbReference type="STRING" id="292459.STH2079"/>
<keyword evidence="3" id="KW-1185">Reference proteome</keyword>
<accession>Q67MM9</accession>
<dbReference type="AlphaFoldDB" id="Q67MM9"/>
<dbReference type="EMBL" id="AP006840">
    <property type="protein sequence ID" value="BAD41064.1"/>
    <property type="molecule type" value="Genomic_DNA"/>
</dbReference>
<dbReference type="RefSeq" id="WP_011196204.1">
    <property type="nucleotide sequence ID" value="NC_006177.1"/>
</dbReference>
<evidence type="ECO:0000313" key="3">
    <source>
        <dbReference type="Proteomes" id="UP000000417"/>
    </source>
</evidence>
<evidence type="ECO:0000256" key="1">
    <source>
        <dbReference type="SAM" id="MobiDB-lite"/>
    </source>
</evidence>
<sequence>MEEGYVRGVSTFAGLVKVDHSENDRWRPESARRIFVAPEEARRLHPHWNRMLERALSAALALGPRRPPASDPQRTAKAPRSVV</sequence>